<dbReference type="EMBL" id="CP014135">
    <property type="protein sequence ID" value="AMB87412.1"/>
    <property type="molecule type" value="Genomic_DNA"/>
</dbReference>
<feature type="domain" description="DUF3298" evidence="2">
    <location>
        <begin position="157"/>
        <end position="231"/>
    </location>
</feature>
<dbReference type="InterPro" id="IPR021729">
    <property type="entry name" value="DUF3298"/>
</dbReference>
<dbReference type="InterPro" id="IPR037126">
    <property type="entry name" value="PdaC/RsiV-like_sf"/>
</dbReference>
<dbReference type="Gene3D" id="3.90.640.20">
    <property type="entry name" value="Heat-shock cognate protein, ATPase"/>
    <property type="match status" value="1"/>
</dbReference>
<keyword evidence="1" id="KW-0732">Signal</keyword>
<feature type="signal peptide" evidence="1">
    <location>
        <begin position="1"/>
        <end position="20"/>
    </location>
</feature>
<dbReference type="PROSITE" id="PS51257">
    <property type="entry name" value="PROKAR_LIPOPROTEIN"/>
    <property type="match status" value="1"/>
</dbReference>
<name>A0A0X1T606_PSEAA</name>
<reference evidence="3 4" key="1">
    <citation type="submission" date="2016-01" db="EMBL/GenBank/DDBJ databases">
        <authorList>
            <person name="McClelland M."/>
            <person name="Jain A."/>
            <person name="Saraogi P."/>
            <person name="Mendelson R."/>
            <person name="Westerman R."/>
            <person name="SanMiguel P."/>
            <person name="Csonka L."/>
        </authorList>
    </citation>
    <scope>NUCLEOTIDE SEQUENCE [LARGE SCALE GENOMIC DNA]</scope>
    <source>
        <strain evidence="3 4">NCPPB 2472</strain>
    </source>
</reference>
<proteinExistence type="predicted"/>
<dbReference type="KEGG" id="pagb:AWM79_19775"/>
<dbReference type="Proteomes" id="UP000063229">
    <property type="component" value="Chromosome"/>
</dbReference>
<gene>
    <name evidence="3" type="ORF">AWM79_19775</name>
</gene>
<evidence type="ECO:0000256" key="1">
    <source>
        <dbReference type="SAM" id="SignalP"/>
    </source>
</evidence>
<evidence type="ECO:0000313" key="4">
    <source>
        <dbReference type="Proteomes" id="UP000063229"/>
    </source>
</evidence>
<protein>
    <recommendedName>
        <fullName evidence="2">DUF3298 domain-containing protein</fullName>
    </recommendedName>
</protein>
<evidence type="ECO:0000259" key="2">
    <source>
        <dbReference type="Pfam" id="PF11738"/>
    </source>
</evidence>
<accession>A0A0X1T606</accession>
<dbReference type="Gene3D" id="3.30.565.40">
    <property type="entry name" value="Fervidobacterium nodosum Rt17-B1 like"/>
    <property type="match status" value="1"/>
</dbReference>
<dbReference type="AlphaFoldDB" id="A0A0X1T606"/>
<dbReference type="RefSeq" id="WP_060783594.1">
    <property type="nucleotide sequence ID" value="NZ_CP014135.1"/>
</dbReference>
<keyword evidence="4" id="KW-1185">Reference proteome</keyword>
<dbReference type="STRING" id="46677.AWM79_19775"/>
<dbReference type="Pfam" id="PF11738">
    <property type="entry name" value="DUF3298"/>
    <property type="match status" value="1"/>
</dbReference>
<sequence>MSFLKVASLTCIALTLGACQSLFQPALQKPLAFKAEAWEQIKPGCSDPDCPLVNIDTVHFAGEPQLDQLIEHSLLQMAHTAPGTPLPPSLKVYRDQFLATAASRHSSYLQAKVREQHDGLVIIELSSYLDEGGAHGMPGRGFITWSRQEHKALSLQDMLLPGQEEAFWKLAKVAHNNWQIDNRADQDFVQSWPFQKTPNVTLTSEGAILKYNVLTIAPYATGLIELKIDYSRLNGILKPERFPARR</sequence>
<feature type="chain" id="PRO_5007036071" description="DUF3298 domain-containing protein" evidence="1">
    <location>
        <begin position="21"/>
        <end position="246"/>
    </location>
</feature>
<evidence type="ECO:0000313" key="3">
    <source>
        <dbReference type="EMBL" id="AMB87412.1"/>
    </source>
</evidence>
<organism evidence="3 4">
    <name type="scientific">Pseudomonas agarici</name>
    <dbReference type="NCBI Taxonomy" id="46677"/>
    <lineage>
        <taxon>Bacteria</taxon>
        <taxon>Pseudomonadati</taxon>
        <taxon>Pseudomonadota</taxon>
        <taxon>Gammaproteobacteria</taxon>
        <taxon>Pseudomonadales</taxon>
        <taxon>Pseudomonadaceae</taxon>
        <taxon>Pseudomonas</taxon>
    </lineage>
</organism>